<comment type="caution">
    <text evidence="6">The sequence shown here is derived from an EMBL/GenBank/DDBJ whole genome shotgun (WGS) entry which is preliminary data.</text>
</comment>
<dbReference type="GO" id="GO:0005524">
    <property type="term" value="F:ATP binding"/>
    <property type="evidence" value="ECO:0007669"/>
    <property type="project" value="UniProtKB-KW"/>
</dbReference>
<dbReference type="Pfam" id="PF00005">
    <property type="entry name" value="ABC_tran"/>
    <property type="match status" value="1"/>
</dbReference>
<dbReference type="InterPro" id="IPR027417">
    <property type="entry name" value="P-loop_NTPase"/>
</dbReference>
<name>A0AA91JNJ9_9ENTE</name>
<evidence type="ECO:0000313" key="6">
    <source>
        <dbReference type="EMBL" id="OJG90663.1"/>
    </source>
</evidence>
<dbReference type="SUPFAM" id="SSF52540">
    <property type="entry name" value="P-loop containing nucleoside triphosphate hydrolases"/>
    <property type="match status" value="1"/>
</dbReference>
<organism evidence="6 7">
    <name type="scientific">Enterococcus silesiacus</name>
    <dbReference type="NCBI Taxonomy" id="332949"/>
    <lineage>
        <taxon>Bacteria</taxon>
        <taxon>Bacillati</taxon>
        <taxon>Bacillota</taxon>
        <taxon>Bacilli</taxon>
        <taxon>Lactobacillales</taxon>
        <taxon>Enterococcaceae</taxon>
        <taxon>Enterococcus</taxon>
    </lineage>
</organism>
<accession>A0AA91JNJ9</accession>
<evidence type="ECO:0000313" key="7">
    <source>
        <dbReference type="Proteomes" id="UP000183039"/>
    </source>
</evidence>
<dbReference type="PANTHER" id="PTHR43335:SF8">
    <property type="entry name" value="ABC TRANSPORTER, ATP-BINDING PROTEIN"/>
    <property type="match status" value="1"/>
</dbReference>
<dbReference type="PANTHER" id="PTHR43335">
    <property type="entry name" value="ABC TRANSPORTER, ATP-BINDING PROTEIN"/>
    <property type="match status" value="1"/>
</dbReference>
<gene>
    <name evidence="6" type="ORF">RV15_GL001014</name>
</gene>
<dbReference type="PROSITE" id="PS00211">
    <property type="entry name" value="ABC_TRANSPORTER_1"/>
    <property type="match status" value="1"/>
</dbReference>
<evidence type="ECO:0000256" key="1">
    <source>
        <dbReference type="ARBA" id="ARBA00005417"/>
    </source>
</evidence>
<dbReference type="Gene3D" id="3.40.50.300">
    <property type="entry name" value="P-loop containing nucleotide triphosphate hydrolases"/>
    <property type="match status" value="1"/>
</dbReference>
<evidence type="ECO:0000256" key="4">
    <source>
        <dbReference type="ARBA" id="ARBA00022840"/>
    </source>
</evidence>
<sequence length="317" mass="35781">MLNETERTMMSETVLALKNVRKNFGKEEVLNSVSLEVKKGDIYGLIGRNGSGKTTIMKLIAGLSEQTSGEIILLGKTKHSKEYSTVLQRIGSVIEEPAAFNNLTAYENMKIICIQKGIHDLTIIEEMLAFVNLADTNKKKFKHFSLGMKQRLGIAMALVNNPDFLILDEPINGLDPIAIIEFREIIERTNREKNTTILISSHILTELYHVSTRFGFIHNGQIIQEIAKEKFDASNTEVIVVKVADVNKAAVVLKERIGDQFEVVQEDEIHIFSNDLLVREINLLLVVNGVMVDFIGKKENSLESYYTNLVRNMEEKI</sequence>
<keyword evidence="3" id="KW-0547">Nucleotide-binding</keyword>
<evidence type="ECO:0000256" key="2">
    <source>
        <dbReference type="ARBA" id="ARBA00022448"/>
    </source>
</evidence>
<proteinExistence type="inferred from homology"/>
<protein>
    <submittedName>
        <fullName evidence="6">ABC transporter</fullName>
    </submittedName>
</protein>
<feature type="domain" description="ABC transporter" evidence="5">
    <location>
        <begin position="15"/>
        <end position="244"/>
    </location>
</feature>
<reference evidence="6 7" key="1">
    <citation type="submission" date="2014-12" db="EMBL/GenBank/DDBJ databases">
        <title>Draft genome sequences of 29 type strains of Enterococci.</title>
        <authorList>
            <person name="Zhong Z."/>
            <person name="Sun Z."/>
            <person name="Liu W."/>
            <person name="Zhang W."/>
            <person name="Zhang H."/>
        </authorList>
    </citation>
    <scope>NUCLEOTIDE SEQUENCE [LARGE SCALE GENOMIC DNA]</scope>
    <source>
        <strain evidence="6 7">DSM 22801</strain>
    </source>
</reference>
<keyword evidence="4" id="KW-0067">ATP-binding</keyword>
<comment type="similarity">
    <text evidence="1">Belongs to the ABC transporter superfamily.</text>
</comment>
<dbReference type="InterPro" id="IPR017871">
    <property type="entry name" value="ABC_transporter-like_CS"/>
</dbReference>
<dbReference type="AlphaFoldDB" id="A0AA91JNJ9"/>
<dbReference type="GO" id="GO:0016887">
    <property type="term" value="F:ATP hydrolysis activity"/>
    <property type="evidence" value="ECO:0007669"/>
    <property type="project" value="InterPro"/>
</dbReference>
<dbReference type="PROSITE" id="PS50893">
    <property type="entry name" value="ABC_TRANSPORTER_2"/>
    <property type="match status" value="1"/>
</dbReference>
<keyword evidence="2" id="KW-0813">Transport</keyword>
<dbReference type="Proteomes" id="UP000183039">
    <property type="component" value="Unassembled WGS sequence"/>
</dbReference>
<evidence type="ECO:0000256" key="3">
    <source>
        <dbReference type="ARBA" id="ARBA00022741"/>
    </source>
</evidence>
<dbReference type="EMBL" id="JXLC01000018">
    <property type="protein sequence ID" value="OJG90663.1"/>
    <property type="molecule type" value="Genomic_DNA"/>
</dbReference>
<dbReference type="SMART" id="SM00382">
    <property type="entry name" value="AAA"/>
    <property type="match status" value="1"/>
</dbReference>
<evidence type="ECO:0000259" key="5">
    <source>
        <dbReference type="PROSITE" id="PS50893"/>
    </source>
</evidence>
<dbReference type="InterPro" id="IPR003439">
    <property type="entry name" value="ABC_transporter-like_ATP-bd"/>
</dbReference>
<dbReference type="InterPro" id="IPR003593">
    <property type="entry name" value="AAA+_ATPase"/>
</dbReference>